<dbReference type="Proteomes" id="UP000324222">
    <property type="component" value="Unassembled WGS sequence"/>
</dbReference>
<protein>
    <submittedName>
        <fullName evidence="1">Uncharacterized protein</fullName>
    </submittedName>
</protein>
<dbReference type="AlphaFoldDB" id="A0A5B7H6F1"/>
<evidence type="ECO:0000313" key="2">
    <source>
        <dbReference type="Proteomes" id="UP000324222"/>
    </source>
</evidence>
<organism evidence="1 2">
    <name type="scientific">Portunus trituberculatus</name>
    <name type="common">Swimming crab</name>
    <name type="synonym">Neptunus trituberculatus</name>
    <dbReference type="NCBI Taxonomy" id="210409"/>
    <lineage>
        <taxon>Eukaryota</taxon>
        <taxon>Metazoa</taxon>
        <taxon>Ecdysozoa</taxon>
        <taxon>Arthropoda</taxon>
        <taxon>Crustacea</taxon>
        <taxon>Multicrustacea</taxon>
        <taxon>Malacostraca</taxon>
        <taxon>Eumalacostraca</taxon>
        <taxon>Eucarida</taxon>
        <taxon>Decapoda</taxon>
        <taxon>Pleocyemata</taxon>
        <taxon>Brachyura</taxon>
        <taxon>Eubrachyura</taxon>
        <taxon>Portunoidea</taxon>
        <taxon>Portunidae</taxon>
        <taxon>Portuninae</taxon>
        <taxon>Portunus</taxon>
    </lineage>
</organism>
<sequence length="51" mass="6221">MHQNYVMQAKHTICLKNLNTRMSKVGYFGEFQRFMHQSQKCRQNTIFKVRL</sequence>
<proteinExistence type="predicted"/>
<evidence type="ECO:0000313" key="1">
    <source>
        <dbReference type="EMBL" id="MPC65683.1"/>
    </source>
</evidence>
<comment type="caution">
    <text evidence="1">The sequence shown here is derived from an EMBL/GenBank/DDBJ whole genome shotgun (WGS) entry which is preliminary data.</text>
</comment>
<name>A0A5B7H6F1_PORTR</name>
<accession>A0A5B7H6F1</accession>
<gene>
    <name evidence="1" type="ORF">E2C01_059819</name>
</gene>
<dbReference type="EMBL" id="VSRR010023683">
    <property type="protein sequence ID" value="MPC65683.1"/>
    <property type="molecule type" value="Genomic_DNA"/>
</dbReference>
<keyword evidence="2" id="KW-1185">Reference proteome</keyword>
<reference evidence="1 2" key="1">
    <citation type="submission" date="2019-05" db="EMBL/GenBank/DDBJ databases">
        <title>Another draft genome of Portunus trituberculatus and its Hox gene families provides insights of decapod evolution.</title>
        <authorList>
            <person name="Jeong J.-H."/>
            <person name="Song I."/>
            <person name="Kim S."/>
            <person name="Choi T."/>
            <person name="Kim D."/>
            <person name="Ryu S."/>
            <person name="Kim W."/>
        </authorList>
    </citation>
    <scope>NUCLEOTIDE SEQUENCE [LARGE SCALE GENOMIC DNA]</scope>
    <source>
        <tissue evidence="1">Muscle</tissue>
    </source>
</reference>